<gene>
    <name evidence="2" type="ORF">A3K90_01850</name>
</gene>
<evidence type="ECO:0000313" key="3">
    <source>
        <dbReference type="Proteomes" id="UP000076481"/>
    </source>
</evidence>
<feature type="domain" description="Phosphoribulokinase/uridine kinase" evidence="1">
    <location>
        <begin position="40"/>
        <end position="177"/>
    </location>
</feature>
<evidence type="ECO:0000313" key="2">
    <source>
        <dbReference type="EMBL" id="KZK73498.1"/>
    </source>
</evidence>
<dbReference type="InterPro" id="IPR027417">
    <property type="entry name" value="P-loop_NTPase"/>
</dbReference>
<dbReference type="EMBL" id="LVWG01000036">
    <property type="protein sequence ID" value="KZK73498.1"/>
    <property type="molecule type" value="Genomic_DNA"/>
</dbReference>
<dbReference type="Pfam" id="PF00485">
    <property type="entry name" value="PRK"/>
    <property type="match status" value="1"/>
</dbReference>
<dbReference type="SUPFAM" id="SSF52540">
    <property type="entry name" value="P-loop containing nucleoside triphosphate hydrolases"/>
    <property type="match status" value="1"/>
</dbReference>
<dbReference type="GO" id="GO:0016301">
    <property type="term" value="F:kinase activity"/>
    <property type="evidence" value="ECO:0007669"/>
    <property type="project" value="UniProtKB-KW"/>
</dbReference>
<protein>
    <submittedName>
        <fullName evidence="2">Uridine kinase</fullName>
    </submittedName>
</protein>
<sequence length="240" mass="27677">MLGDVLLINDQHKSAAGAILERVLLDSELLRKKQPEEKFVVAISGESGAGKSELSHSLALLLKGRGIRVKILHTDNYYHVHPLLRREHRIQSNFELVGVQEYDWEQLHRNIEDFRKGKSVSIPCIDIITEEVDQLFTDFSKIQLLIIDGLYAIRTEGVDLRVFIDLTYHDTKLSQMLRCKEPTDGYRWSVLEREHQHVRSLKPLADLHVDRDFRVFDPAIVRHAPRPWQRRAAHAVTPAG</sequence>
<dbReference type="Proteomes" id="UP000076481">
    <property type="component" value="Unassembled WGS sequence"/>
</dbReference>
<dbReference type="RefSeq" id="WP_303682460.1">
    <property type="nucleotide sequence ID" value="NZ_LVWG01000036.1"/>
</dbReference>
<reference evidence="2 3" key="1">
    <citation type="submission" date="2016-03" db="EMBL/GenBank/DDBJ databases">
        <title>Speciation and ecological success in dimly lit waters: horizontal gene transfer in a green sulfur bacteria bloom unveiled by metagenomic assembly.</title>
        <authorList>
            <person name="Llorens-Mares T."/>
            <person name="Liu Z."/>
            <person name="Allen L.Z."/>
            <person name="Rusch D.B."/>
            <person name="Craig M.T."/>
            <person name="Dupont C.L."/>
            <person name="Bryant D.A."/>
            <person name="Casamayor E.O."/>
        </authorList>
    </citation>
    <scope>NUCLEOTIDE SEQUENCE [LARGE SCALE GENOMIC DNA]</scope>
    <source>
        <strain evidence="2">CIII</strain>
    </source>
</reference>
<dbReference type="Gene3D" id="3.40.50.300">
    <property type="entry name" value="P-loop containing nucleotide triphosphate hydrolases"/>
    <property type="match status" value="1"/>
</dbReference>
<proteinExistence type="predicted"/>
<evidence type="ECO:0000259" key="1">
    <source>
        <dbReference type="Pfam" id="PF00485"/>
    </source>
</evidence>
<organism evidence="2 3">
    <name type="scientific">Pelodictyon luteolum</name>
    <dbReference type="NCBI Taxonomy" id="1100"/>
    <lineage>
        <taxon>Bacteria</taxon>
        <taxon>Pseudomonadati</taxon>
        <taxon>Chlorobiota</taxon>
        <taxon>Chlorobiia</taxon>
        <taxon>Chlorobiales</taxon>
        <taxon>Chlorobiaceae</taxon>
        <taxon>Chlorobium/Pelodictyon group</taxon>
        <taxon>Pelodictyon</taxon>
    </lineage>
</organism>
<keyword evidence="2" id="KW-0808">Transferase</keyword>
<dbReference type="GO" id="GO:0005524">
    <property type="term" value="F:ATP binding"/>
    <property type="evidence" value="ECO:0007669"/>
    <property type="project" value="InterPro"/>
</dbReference>
<accession>A0A165L2M2</accession>
<comment type="caution">
    <text evidence="2">The sequence shown here is derived from an EMBL/GenBank/DDBJ whole genome shotgun (WGS) entry which is preliminary data.</text>
</comment>
<dbReference type="AlphaFoldDB" id="A0A165L2M2"/>
<dbReference type="InterPro" id="IPR006083">
    <property type="entry name" value="PRK/URK"/>
</dbReference>
<dbReference type="PANTHER" id="PTHR10285">
    <property type="entry name" value="URIDINE KINASE"/>
    <property type="match status" value="1"/>
</dbReference>
<keyword evidence="2" id="KW-0418">Kinase</keyword>
<name>A0A165L2M2_PELLU</name>